<evidence type="ECO:0000313" key="2">
    <source>
        <dbReference type="Proteomes" id="UP000191897"/>
    </source>
</evidence>
<proteinExistence type="predicted"/>
<dbReference type="AlphaFoldDB" id="A0A1S7RV67"/>
<dbReference type="RefSeq" id="WP_080866983.1">
    <property type="nucleotide sequence ID" value="NZ_LT009731.1"/>
</dbReference>
<dbReference type="EMBL" id="FBWC01000027">
    <property type="protein sequence ID" value="CUX58054.1"/>
    <property type="molecule type" value="Genomic_DNA"/>
</dbReference>
<evidence type="ECO:0000313" key="1">
    <source>
        <dbReference type="EMBL" id="CUX58054.1"/>
    </source>
</evidence>
<name>A0A1S7RV67_AGRTU</name>
<dbReference type="Proteomes" id="UP000191897">
    <property type="component" value="Unassembled WGS sequence"/>
</dbReference>
<accession>A0A1S7RV67</accession>
<dbReference type="Pfam" id="PF07409">
    <property type="entry name" value="GP46"/>
    <property type="match status" value="1"/>
</dbReference>
<dbReference type="InterPro" id="IPR010877">
    <property type="entry name" value="Phage_Mu_Gp46"/>
</dbReference>
<reference evidence="1 2" key="1">
    <citation type="submission" date="2016-01" db="EMBL/GenBank/DDBJ databases">
        <authorList>
            <person name="Oliw E.H."/>
        </authorList>
    </citation>
    <scope>NUCLEOTIDE SEQUENCE [LARGE SCALE GENOMIC DNA]</scope>
    <source>
        <strain evidence="1 2">Kerr 14</strain>
    </source>
</reference>
<organism evidence="1 2">
    <name type="scientific">Agrobacterium tumefaciens str. Kerr 14</name>
    <dbReference type="NCBI Taxonomy" id="1183424"/>
    <lineage>
        <taxon>Bacteria</taxon>
        <taxon>Pseudomonadati</taxon>
        <taxon>Pseudomonadota</taxon>
        <taxon>Alphaproteobacteria</taxon>
        <taxon>Hyphomicrobiales</taxon>
        <taxon>Rhizobiaceae</taxon>
        <taxon>Rhizobium/Agrobacterium group</taxon>
        <taxon>Agrobacterium</taxon>
        <taxon>Agrobacterium tumefaciens complex</taxon>
    </lineage>
</organism>
<gene>
    <name evidence="1" type="ORF">AGR4C_Lc50149</name>
</gene>
<protein>
    <submittedName>
        <fullName evidence="1">GP46 family protein</fullName>
    </submittedName>
</protein>
<sequence>MTGFFDLALTYDATRRCCDLVLDDEFNLVLDETSVTPVLLSVGLDRRASPDDELPEGRSQFLAPISFSERRGALLDGLNAAGDMAGCKMWLLERAKETETTRQLAEYYLAEGLGWAETDTGAPAEIEVWWLRDGVLAYRVLVEDVTLELTRKVA</sequence>